<feature type="compositionally biased region" description="Polar residues" evidence="1">
    <location>
        <begin position="303"/>
        <end position="328"/>
    </location>
</feature>
<dbReference type="EMBL" id="NAJP01000153">
    <property type="protein sequence ID" value="TKA25651.1"/>
    <property type="molecule type" value="Genomic_DNA"/>
</dbReference>
<feature type="signal peptide" evidence="2">
    <location>
        <begin position="1"/>
        <end position="18"/>
    </location>
</feature>
<feature type="compositionally biased region" description="Low complexity" evidence="1">
    <location>
        <begin position="202"/>
        <end position="219"/>
    </location>
</feature>
<reference evidence="3 4" key="1">
    <citation type="submission" date="2017-03" db="EMBL/GenBank/DDBJ databases">
        <title>Genomes of endolithic fungi from Antarctica.</title>
        <authorList>
            <person name="Coleine C."/>
            <person name="Masonjones S."/>
            <person name="Stajich J.E."/>
        </authorList>
    </citation>
    <scope>NUCLEOTIDE SEQUENCE [LARGE SCALE GENOMIC DNA]</scope>
    <source>
        <strain evidence="3 4">CCFEE 5311</strain>
    </source>
</reference>
<feature type="region of interest" description="Disordered" evidence="1">
    <location>
        <begin position="636"/>
        <end position="669"/>
    </location>
</feature>
<accession>A0A4U0TTP1</accession>
<feature type="compositionally biased region" description="Low complexity" evidence="1">
    <location>
        <begin position="371"/>
        <end position="383"/>
    </location>
</feature>
<comment type="caution">
    <text evidence="3">The sequence shown here is derived from an EMBL/GenBank/DDBJ whole genome shotgun (WGS) entry which is preliminary data.</text>
</comment>
<feature type="chain" id="PRO_5020971808" evidence="2">
    <location>
        <begin position="19"/>
        <end position="693"/>
    </location>
</feature>
<feature type="compositionally biased region" description="Low complexity" evidence="1">
    <location>
        <begin position="636"/>
        <end position="646"/>
    </location>
</feature>
<name>A0A4U0TTP1_9PEZI</name>
<evidence type="ECO:0000313" key="3">
    <source>
        <dbReference type="EMBL" id="TKA25651.1"/>
    </source>
</evidence>
<dbReference type="OrthoDB" id="3642826at2759"/>
<feature type="compositionally biased region" description="Low complexity" evidence="1">
    <location>
        <begin position="655"/>
        <end position="669"/>
    </location>
</feature>
<dbReference type="AlphaFoldDB" id="A0A4U0TTP1"/>
<organism evidence="3 4">
    <name type="scientific">Friedmanniomyces endolithicus</name>
    <dbReference type="NCBI Taxonomy" id="329885"/>
    <lineage>
        <taxon>Eukaryota</taxon>
        <taxon>Fungi</taxon>
        <taxon>Dikarya</taxon>
        <taxon>Ascomycota</taxon>
        <taxon>Pezizomycotina</taxon>
        <taxon>Dothideomycetes</taxon>
        <taxon>Dothideomycetidae</taxon>
        <taxon>Mycosphaerellales</taxon>
        <taxon>Teratosphaeriaceae</taxon>
        <taxon>Friedmanniomyces</taxon>
    </lineage>
</organism>
<feature type="compositionally biased region" description="Polar residues" evidence="1">
    <location>
        <begin position="348"/>
        <end position="370"/>
    </location>
</feature>
<evidence type="ECO:0000256" key="2">
    <source>
        <dbReference type="SAM" id="SignalP"/>
    </source>
</evidence>
<keyword evidence="2" id="KW-0732">Signal</keyword>
<feature type="compositionally biased region" description="Low complexity" evidence="1">
    <location>
        <begin position="232"/>
        <end position="252"/>
    </location>
</feature>
<evidence type="ECO:0000313" key="4">
    <source>
        <dbReference type="Proteomes" id="UP000310066"/>
    </source>
</evidence>
<feature type="region of interest" description="Disordered" evidence="1">
    <location>
        <begin position="202"/>
        <end position="383"/>
    </location>
</feature>
<evidence type="ECO:0000256" key="1">
    <source>
        <dbReference type="SAM" id="MobiDB-lite"/>
    </source>
</evidence>
<dbReference type="Proteomes" id="UP000310066">
    <property type="component" value="Unassembled WGS sequence"/>
</dbReference>
<feature type="compositionally biased region" description="Low complexity" evidence="1">
    <location>
        <begin position="329"/>
        <end position="342"/>
    </location>
</feature>
<gene>
    <name evidence="3" type="ORF">B0A54_17691</name>
</gene>
<protein>
    <submittedName>
        <fullName evidence="3">Uncharacterized protein</fullName>
    </submittedName>
</protein>
<proteinExistence type="predicted"/>
<sequence length="693" mass="68289">MSVATLVRLLCTAQLVLAASTGVGDVVASAIGLTKSLTATSASVQTTPSITPTPALKYNSFGNSSSDACYTSWLGYWSVSRSALALSLSLYNSSILGTTTWTSKISVPAQAQSTNTQYDTLDETVYSMDGAFTISTQTIDTTEEVYVTYQSENASTYTQIQTFTEVTYFKSNVSVPPTPTYDPPKALTAVSSAAQVTVPLSSSATAAATPGSSPSQPATETSQASTGEDTLPSSSSQASSPIAQSSQTSSSQDPGGVIVSVLGASDSSSAQGSQSPTGTSNGAKSQLQYSSDSTSSQDAGRVTVSTPGASDSGSVRGSQTPTGTSNGAQSQLQYSSDSTSSQDPGRVTVSTPGASDSNSVQGGQSPTGGAQSQPQDSSDPNSTQSIGIVLASIFGGGTGSSGVESSLVPTENGGDPGNSAIAAGQTAVSTLAIGTASGIQIGAVIASGESIETLATGGPAVPQGGQQLTAELTNAVTVIGTGADATFVATAPTDPPLVTIGSQIFTLSSLGSTGGVLVDQGTTLTTGSDASVVTVDGQTVRAGPSGEVIVGSSILTLPLSTTFIATASTDQPVVTIGSQVLTLSSLSGGTGQLLADQETTVTIGPDGSVVTVDGQTVHAGPSGELIVGSSTLNLPSGSSASDASPAITNAKSSESSAPSGTTPITSGSSALKKQATTEALCLAIVFACVQALL</sequence>
<feature type="compositionally biased region" description="Low complexity" evidence="1">
    <location>
        <begin position="264"/>
        <end position="297"/>
    </location>
</feature>